<accession>A0ABU2Y3K5</accession>
<keyword evidence="2" id="KW-1185">Reference proteome</keyword>
<dbReference type="Proteomes" id="UP001252186">
    <property type="component" value="Unassembled WGS sequence"/>
</dbReference>
<organism evidence="1 2">
    <name type="scientific">Urechidicola vernalis</name>
    <dbReference type="NCBI Taxonomy" id="3075600"/>
    <lineage>
        <taxon>Bacteria</taxon>
        <taxon>Pseudomonadati</taxon>
        <taxon>Bacteroidota</taxon>
        <taxon>Flavobacteriia</taxon>
        <taxon>Flavobacteriales</taxon>
        <taxon>Flavobacteriaceae</taxon>
        <taxon>Urechidicola</taxon>
    </lineage>
</organism>
<sequence length="125" mass="14548">MKNFMKLIVVIFVFLVGLQHVNAQETVLKEVLLTTLNSVNELDLSNLKTEDLMEYNAGLTDRIYEILESDKVEKEKIGAMKILSNDTERDLTDLLGKKMHKKYVKLMEDQLKPLIKKDKTLKYLF</sequence>
<comment type="caution">
    <text evidence="1">The sequence shown here is derived from an EMBL/GenBank/DDBJ whole genome shotgun (WGS) entry which is preliminary data.</text>
</comment>
<proteinExistence type="predicted"/>
<dbReference type="RefSeq" id="WP_311592725.1">
    <property type="nucleotide sequence ID" value="NZ_JAVRHV010000002.1"/>
</dbReference>
<evidence type="ECO:0000313" key="1">
    <source>
        <dbReference type="EMBL" id="MDT0552789.1"/>
    </source>
</evidence>
<evidence type="ECO:0008006" key="3">
    <source>
        <dbReference type="Google" id="ProtNLM"/>
    </source>
</evidence>
<reference evidence="1 2" key="1">
    <citation type="submission" date="2023-09" db="EMBL/GenBank/DDBJ databases">
        <authorList>
            <person name="Rey-Velasco X."/>
        </authorList>
    </citation>
    <scope>NUCLEOTIDE SEQUENCE [LARGE SCALE GENOMIC DNA]</scope>
    <source>
        <strain evidence="1 2">P050</strain>
    </source>
</reference>
<name>A0ABU2Y3K5_9FLAO</name>
<dbReference type="EMBL" id="JAVRHV010000002">
    <property type="protein sequence ID" value="MDT0552789.1"/>
    <property type="molecule type" value="Genomic_DNA"/>
</dbReference>
<protein>
    <recommendedName>
        <fullName evidence="3">DUF3347 domain-containing protein</fullName>
    </recommendedName>
</protein>
<evidence type="ECO:0000313" key="2">
    <source>
        <dbReference type="Proteomes" id="UP001252186"/>
    </source>
</evidence>
<gene>
    <name evidence="1" type="ORF">RM519_05990</name>
</gene>